<dbReference type="AlphaFoldDB" id="A0A6B0UJS0"/>
<dbReference type="EMBL" id="GIFC01007864">
    <property type="protein sequence ID" value="MXU89947.1"/>
    <property type="molecule type" value="Transcribed_RNA"/>
</dbReference>
<organism evidence="1">
    <name type="scientific">Ixodes ricinus</name>
    <name type="common">Common tick</name>
    <name type="synonym">Acarus ricinus</name>
    <dbReference type="NCBI Taxonomy" id="34613"/>
    <lineage>
        <taxon>Eukaryota</taxon>
        <taxon>Metazoa</taxon>
        <taxon>Ecdysozoa</taxon>
        <taxon>Arthropoda</taxon>
        <taxon>Chelicerata</taxon>
        <taxon>Arachnida</taxon>
        <taxon>Acari</taxon>
        <taxon>Parasitiformes</taxon>
        <taxon>Ixodida</taxon>
        <taxon>Ixodoidea</taxon>
        <taxon>Ixodidae</taxon>
        <taxon>Ixodinae</taxon>
        <taxon>Ixodes</taxon>
    </lineage>
</organism>
<proteinExistence type="predicted"/>
<protein>
    <submittedName>
        <fullName evidence="1">Putative secreted protein</fullName>
    </submittedName>
</protein>
<name>A0A6B0UJS0_IXORI</name>
<sequence length="111" mass="12336">MHVQRAVLAVILCRGRGLPPTHQDTGFGEAAETAVIAVLMSFHSDRWQQPLLPIERRKLNLRTSSSSNYAKATGAKAIEFLWSRMYSLVKHFDWVSACSAGARTSLLKSVH</sequence>
<accession>A0A6B0UJS0</accession>
<reference evidence="1" key="1">
    <citation type="submission" date="2019-12" db="EMBL/GenBank/DDBJ databases">
        <title>An insight into the sialome of adult female Ixodes ricinus ticks feeding for 6 days.</title>
        <authorList>
            <person name="Perner J."/>
            <person name="Ribeiro J.M.C."/>
        </authorList>
    </citation>
    <scope>NUCLEOTIDE SEQUENCE</scope>
    <source>
        <strain evidence="1">Semi-engorged</strain>
        <tissue evidence="1">Salivary glands</tissue>
    </source>
</reference>
<evidence type="ECO:0000313" key="1">
    <source>
        <dbReference type="EMBL" id="MXU89947.1"/>
    </source>
</evidence>